<organism evidence="2 3">
    <name type="scientific">Cylindrospermopsis raciborskii CS-505</name>
    <dbReference type="NCBI Taxonomy" id="533240"/>
    <lineage>
        <taxon>Bacteria</taxon>
        <taxon>Bacillati</taxon>
        <taxon>Cyanobacteriota</taxon>
        <taxon>Cyanophyceae</taxon>
        <taxon>Nostocales</taxon>
        <taxon>Aphanizomenonaceae</taxon>
        <taxon>Cylindrospermopsis</taxon>
    </lineage>
</organism>
<sequence length="272" mass="32210">MEQLIVEDPVIKNLILGSMSQYYIGRQDADSKFDQTLAQLQSYQEEQNRKWEEQNRHNREIMSQLQSYQEEQNRHNREIMAQLQSYQEEQNRKWEEQNRHNREIMAQLQSYQEEQNRKWEEQNRHNLGILEEIKQMNRKHESTVGSLGSRWGLSSEASFRNGLKGILKDSFGVEVLNFLDFDNEGEVFGRPDQVEIDVIIKNGLVILCEIKSSIDKAGMYIFDRKVAFYEKHHQRRVDRKLVISPMVDPRALSVAQNLGIEIYSYAEDVNRI</sequence>
<keyword evidence="1" id="KW-0175">Coiled coil</keyword>
<evidence type="ECO:0000256" key="1">
    <source>
        <dbReference type="SAM" id="Coils"/>
    </source>
</evidence>
<dbReference type="AlphaFoldDB" id="A0A853MFX9"/>
<dbReference type="InterPro" id="IPR024271">
    <property type="entry name" value="DUF3782"/>
</dbReference>
<name>A0A853MFX9_9CYAN</name>
<dbReference type="Pfam" id="PF07788">
    <property type="entry name" value="PDDEXK_10"/>
    <property type="match status" value="1"/>
</dbReference>
<protein>
    <recommendedName>
        <fullName evidence="4">DUF3782 domain-containing protein</fullName>
    </recommendedName>
</protein>
<feature type="coiled-coil region" evidence="1">
    <location>
        <begin position="26"/>
        <end position="89"/>
    </location>
</feature>
<evidence type="ECO:0000313" key="2">
    <source>
        <dbReference type="EMBL" id="OBU77879.1"/>
    </source>
</evidence>
<dbReference type="EMBL" id="LYXA01000001">
    <property type="protein sequence ID" value="OBU77879.1"/>
    <property type="molecule type" value="Genomic_DNA"/>
</dbReference>
<comment type="caution">
    <text evidence="2">The sequence shown here is derived from an EMBL/GenBank/DDBJ whole genome shotgun (WGS) entry which is preliminary data.</text>
</comment>
<dbReference type="Pfam" id="PF12644">
    <property type="entry name" value="DUF3782"/>
    <property type="match status" value="1"/>
</dbReference>
<accession>A0A853MFX9</accession>
<dbReference type="PANTHER" id="PTHR34314">
    <property type="entry name" value="CRENARCHAEAL PROTEIN, PUTATIVE-RELATED"/>
    <property type="match status" value="1"/>
</dbReference>
<reference evidence="2 3" key="1">
    <citation type="submission" date="2016-05" db="EMBL/GenBank/DDBJ databases">
        <title>First complete genome of the cyanobacterium Cylindrospermopsis raciborskii CS505, containing a circular chromosome and a single extrachromosomal element.</title>
        <authorList>
            <person name="Fuentes J."/>
            <person name="Tamames J."/>
            <person name="Allen E."/>
            <person name="Plominski A."/>
            <person name="Vasquez M."/>
        </authorList>
    </citation>
    <scope>NUCLEOTIDE SEQUENCE [LARGE SCALE GENOMIC DNA]</scope>
    <source>
        <strain evidence="2 3">CS505</strain>
    </source>
</reference>
<dbReference type="PANTHER" id="PTHR34314:SF6">
    <property type="entry name" value="DUF3782 DOMAIN-CONTAINING PROTEIN"/>
    <property type="match status" value="1"/>
</dbReference>
<dbReference type="InterPro" id="IPR012431">
    <property type="entry name" value="PDDEXK_10"/>
</dbReference>
<gene>
    <name evidence="2" type="ORF">A9P98_01160</name>
</gene>
<evidence type="ECO:0000313" key="3">
    <source>
        <dbReference type="Proteomes" id="UP000093903"/>
    </source>
</evidence>
<proteinExistence type="predicted"/>
<dbReference type="Proteomes" id="UP000093903">
    <property type="component" value="Unassembled WGS sequence"/>
</dbReference>
<evidence type="ECO:0008006" key="4">
    <source>
        <dbReference type="Google" id="ProtNLM"/>
    </source>
</evidence>